<dbReference type="GO" id="GO:0030598">
    <property type="term" value="F:rRNA N-glycosylase activity"/>
    <property type="evidence" value="ECO:0007669"/>
    <property type="project" value="UniProtKB-EC"/>
</dbReference>
<comment type="catalytic activity">
    <reaction evidence="1">
        <text>Endohydrolysis of the N-glycosidic bond at one specific adenosine on the 28S rRNA.</text>
        <dbReference type="EC" id="3.2.2.22"/>
    </reaction>
</comment>
<evidence type="ECO:0000313" key="4">
    <source>
        <dbReference type="EMBL" id="ABF98267.1"/>
    </source>
</evidence>
<feature type="signal peptide" evidence="3">
    <location>
        <begin position="1"/>
        <end position="20"/>
    </location>
</feature>
<reference evidence="4" key="2">
    <citation type="submission" date="2006-06" db="EMBL/GenBank/DDBJ databases">
        <authorList>
            <person name="Buell R."/>
            <person name="Wing R.A."/>
            <person name="McCombie W.A."/>
            <person name="Ouyang S."/>
        </authorList>
    </citation>
    <scope>NUCLEOTIDE SEQUENCE</scope>
</reference>
<name>Q6AVI4_ORYSJ</name>
<accession>Q6AVI4</accession>
<gene>
    <name evidence="4" type="ordered locus">LOC_Os03g48230</name>
</gene>
<feature type="chain" id="PRO_5010844986" evidence="3">
    <location>
        <begin position="21"/>
        <end position="435"/>
    </location>
</feature>
<keyword evidence="3" id="KW-0732">Signal</keyword>
<keyword evidence="1" id="KW-0611">Plant defense</keyword>
<dbReference type="EMBL" id="DP000009">
    <property type="protein sequence ID" value="ABF98267.1"/>
    <property type="molecule type" value="Genomic_DNA"/>
</dbReference>
<reference evidence="4" key="1">
    <citation type="journal article" date="2005" name="Genome Res.">
        <title>Sequence, annotation, and analysis of synteny between rice chromosome 3 and diverged grass species.</title>
        <authorList>
            <consortium name="Rice Chromosome 3 Sequencing Consortium"/>
            <person name="Buell C.R."/>
            <person name="Yuan Q."/>
            <person name="Ouyang S."/>
            <person name="Liu J."/>
            <person name="Zhu W."/>
            <person name="Wang A."/>
            <person name="Maiti R."/>
            <person name="Haas B."/>
            <person name="Wortman J."/>
            <person name="Pertea M."/>
            <person name="Jones K.M."/>
            <person name="Kim M."/>
            <person name="Overton L."/>
            <person name="Tsitrin T."/>
            <person name="Fadrosh D."/>
            <person name="Bera J."/>
            <person name="Weaver B."/>
            <person name="Jin S."/>
            <person name="Johri S."/>
            <person name="Reardon M."/>
            <person name="Webb K."/>
            <person name="Hill J."/>
            <person name="Moffat K."/>
            <person name="Tallon L."/>
            <person name="Van Aken S."/>
            <person name="Lewis M."/>
            <person name="Utterback T."/>
            <person name="Feldblyum T."/>
            <person name="Zismann V."/>
            <person name="Iobst S."/>
            <person name="Hsiao J."/>
            <person name="de Vazeille A.R."/>
            <person name="Salzberg S.L."/>
            <person name="White O."/>
            <person name="Fraser C."/>
            <person name="Yu Y."/>
            <person name="Kim H."/>
            <person name="Rambo T."/>
            <person name="Currie J."/>
            <person name="Collura K."/>
            <person name="Kernodle-Thompson S."/>
            <person name="Wei F."/>
            <person name="Kudrna K."/>
            <person name="Ammiraju J.S."/>
            <person name="Luo M."/>
            <person name="Goicoechea J.L."/>
            <person name="Wing R.A."/>
            <person name="Henry D."/>
            <person name="Oates R."/>
            <person name="Palmer M."/>
            <person name="Pries G."/>
            <person name="Saski C."/>
            <person name="Simmons J."/>
            <person name="Soderlund C."/>
            <person name="Nelson W."/>
            <person name="de la Bastide M."/>
            <person name="Spiegel L."/>
            <person name="Nascimento L."/>
            <person name="Huang E."/>
            <person name="Preston R."/>
            <person name="Zutavern T."/>
            <person name="Palmer L."/>
            <person name="O'Shaughnessy A."/>
            <person name="Dike S."/>
            <person name="McCombie W.R."/>
            <person name="Minx P."/>
            <person name="Cordum H."/>
            <person name="Wilson R."/>
            <person name="Jin W."/>
            <person name="Lee H.R."/>
            <person name="Jiang J."/>
            <person name="Jackson S."/>
        </authorList>
    </citation>
    <scope>NUCLEOTIDE SEQUENCE [LARGE SCALE GENOMIC DNA]</scope>
</reference>
<keyword evidence="1" id="KW-0652">Protein synthesis inhibitor</keyword>
<evidence type="ECO:0000256" key="2">
    <source>
        <dbReference type="SAM" id="MobiDB-lite"/>
    </source>
</evidence>
<dbReference type="Gene3D" id="3.40.420.10">
    <property type="entry name" value="Ricin (A subunit), domain 1"/>
    <property type="match status" value="2"/>
</dbReference>
<dbReference type="InterPro" id="IPR016138">
    <property type="entry name" value="Ribosome_inactivat_prot_sub1"/>
</dbReference>
<feature type="compositionally biased region" description="Polar residues" evidence="2">
    <location>
        <begin position="173"/>
        <end position="188"/>
    </location>
</feature>
<keyword evidence="1" id="KW-0378">Hydrolase</keyword>
<evidence type="ECO:0000256" key="1">
    <source>
        <dbReference type="RuleBase" id="RU004915"/>
    </source>
</evidence>
<dbReference type="GO" id="GO:0006952">
    <property type="term" value="P:defense response"/>
    <property type="evidence" value="ECO:0007669"/>
    <property type="project" value="UniProtKB-KW"/>
</dbReference>
<evidence type="ECO:0000256" key="3">
    <source>
        <dbReference type="SAM" id="SignalP"/>
    </source>
</evidence>
<comment type="similarity">
    <text evidence="1">Belongs to the ribosome-inactivating protein family.</text>
</comment>
<dbReference type="GO" id="GO:0017148">
    <property type="term" value="P:negative regulation of translation"/>
    <property type="evidence" value="ECO:0007669"/>
    <property type="project" value="UniProtKB-KW"/>
</dbReference>
<keyword evidence="1" id="KW-0800">Toxin</keyword>
<dbReference type="Pfam" id="PF00161">
    <property type="entry name" value="RIP"/>
    <property type="match status" value="1"/>
</dbReference>
<dbReference type="PANTHER" id="PTHR33453">
    <property type="match status" value="1"/>
</dbReference>
<dbReference type="InterPro" id="IPR001574">
    <property type="entry name" value="Ribosome_inactivat_prot"/>
</dbReference>
<dbReference type="GO" id="GO:0090729">
    <property type="term" value="F:toxin activity"/>
    <property type="evidence" value="ECO:0007669"/>
    <property type="project" value="UniProtKB-KW"/>
</dbReference>
<feature type="region of interest" description="Disordered" evidence="2">
    <location>
        <begin position="162"/>
        <end position="198"/>
    </location>
</feature>
<dbReference type="AlphaFoldDB" id="Q6AVI4"/>
<proteinExistence type="inferred from homology"/>
<dbReference type="PANTHER" id="PTHR33453:SF3">
    <property type="entry name" value="RRNA N-GLYCOSYLASE"/>
    <property type="match status" value="1"/>
</dbReference>
<protein>
    <submittedName>
        <fullName evidence="4">Expressed protein</fullName>
    </submittedName>
</protein>
<organism evidence="4">
    <name type="scientific">Oryza sativa subsp. japonica</name>
    <name type="common">Rice</name>
    <dbReference type="NCBI Taxonomy" id="39947"/>
    <lineage>
        <taxon>Eukaryota</taxon>
        <taxon>Viridiplantae</taxon>
        <taxon>Streptophyta</taxon>
        <taxon>Embryophyta</taxon>
        <taxon>Tracheophyta</taxon>
        <taxon>Spermatophyta</taxon>
        <taxon>Magnoliopsida</taxon>
        <taxon>Liliopsida</taxon>
        <taxon>Poales</taxon>
        <taxon>Poaceae</taxon>
        <taxon>BOP clade</taxon>
        <taxon>Oryzoideae</taxon>
        <taxon>Oryzeae</taxon>
        <taxon>Oryzinae</taxon>
        <taxon>Oryza</taxon>
        <taxon>Oryza sativa</taxon>
    </lineage>
</organism>
<sequence length="435" mass="47528">MHFQAAFFLYFLLDLGGYRSDVLSVSDLEPPSDGLFVVGLTGGLDADELAAVALQGHDLSLAGFANRTRHWHAFRGREGLVPSAASVLPFGGDTYRDLIGGIQNLPGVPLGRDAMVRAARVLSSYDPAAFAAEGNEVEELGRALAAVTVMISEAARVKPINETVSSGGPIPHVTSQPTRPNTSSREQQPPSPCSRSHDLILCNSQSRCPTVQHRPTPPDGGAPPKKVVRLWRSLPNPTHSSPVAQLHPGGRWWKRPRWRRTPARRGHVELSPTSLRGKLSMVDLLDFGSGAGALAVRVDTMFVAGFANRSGHWHALRGSDHLFHRGDHHHQRARPLLLRPIARAVLEASRMGRAPAGEQARIADEHLPYIEHWDAMWHELGRWRRRGEWGGPFTGVLRERANIGSAEEALAVVGWTFRQSAKAARRRLGGGDVPH</sequence>
<dbReference type="SUPFAM" id="SSF56371">
    <property type="entry name" value="Ribosome inactivating proteins (RIP)"/>
    <property type="match status" value="2"/>
</dbReference>
<dbReference type="InterPro" id="IPR036041">
    <property type="entry name" value="Ribosome-inact_prot_sf"/>
</dbReference>